<feature type="compositionally biased region" description="Basic and acidic residues" evidence="1">
    <location>
        <begin position="118"/>
        <end position="138"/>
    </location>
</feature>
<evidence type="ECO:0000256" key="1">
    <source>
        <dbReference type="SAM" id="MobiDB-lite"/>
    </source>
</evidence>
<reference evidence="5 6" key="1">
    <citation type="submission" date="2019-06" db="EMBL/GenBank/DDBJ databases">
        <authorList>
            <person name="Palmer J.M."/>
        </authorList>
    </citation>
    <scope>NUCLEOTIDE SEQUENCE [LARGE SCALE GENOMIC DNA]</scope>
    <source>
        <strain evidence="3 5">TWF106</strain>
        <strain evidence="4 7">TWF191</strain>
        <strain evidence="2 6">TWF788</strain>
    </source>
</reference>
<dbReference type="Proteomes" id="UP000472727">
    <property type="component" value="Unassembled WGS sequence"/>
</dbReference>
<evidence type="ECO:0000313" key="7">
    <source>
        <dbReference type="Proteomes" id="UP000483672"/>
    </source>
</evidence>
<evidence type="ECO:0000313" key="2">
    <source>
        <dbReference type="EMBL" id="KAF3192632.1"/>
    </source>
</evidence>
<comment type="caution">
    <text evidence="2">The sequence shown here is derived from an EMBL/GenBank/DDBJ whole genome shotgun (WGS) entry which is preliminary data.</text>
</comment>
<evidence type="ECO:0000313" key="6">
    <source>
        <dbReference type="Proteomes" id="UP000479691"/>
    </source>
</evidence>
<organism evidence="2 6">
    <name type="scientific">Orbilia oligospora</name>
    <name type="common">Nematode-trapping fungus</name>
    <name type="synonym">Arthrobotrys oligospora</name>
    <dbReference type="NCBI Taxonomy" id="2813651"/>
    <lineage>
        <taxon>Eukaryota</taxon>
        <taxon>Fungi</taxon>
        <taxon>Dikarya</taxon>
        <taxon>Ascomycota</taxon>
        <taxon>Pezizomycotina</taxon>
        <taxon>Orbiliomycetes</taxon>
        <taxon>Orbiliales</taxon>
        <taxon>Orbiliaceae</taxon>
        <taxon>Orbilia</taxon>
    </lineage>
</organism>
<name>A0A7C8Q4Q2_ORBOL</name>
<evidence type="ECO:0000313" key="5">
    <source>
        <dbReference type="Proteomes" id="UP000472727"/>
    </source>
</evidence>
<sequence length="183" mass="20852">MTLKSISKILLARLLSRRTKSTSKSAKNHKKGHIKEHFGGSHKRRQLDQEPVSLEASQTQGWVVVEAPKRAAKEEDEIYPKPRNAGNPRLWVREHGSTTVMLEKARRKSRVTTVSRDLVQDYPRDTNKLIEERSKDAPKTSCETSPPDGASDPLDSLEGIKPQFWDSKKEMVLTRLKKNVDKE</sequence>
<gene>
    <name evidence="3" type="ORF">TWF106_010624</name>
    <name evidence="4" type="ORF">TWF191_004036</name>
    <name evidence="2" type="ORF">TWF788_000241</name>
</gene>
<feature type="compositionally biased region" description="Basic residues" evidence="1">
    <location>
        <begin position="17"/>
        <end position="45"/>
    </location>
</feature>
<dbReference type="Proteomes" id="UP000483672">
    <property type="component" value="Unassembled WGS sequence"/>
</dbReference>
<dbReference type="EMBL" id="WIWS01000008">
    <property type="protein sequence ID" value="KAF3227136.1"/>
    <property type="molecule type" value="Genomic_DNA"/>
</dbReference>
<feature type="region of interest" description="Disordered" evidence="1">
    <location>
        <begin position="17"/>
        <end position="59"/>
    </location>
</feature>
<protein>
    <submittedName>
        <fullName evidence="2">Uncharacterized protein</fullName>
    </submittedName>
</protein>
<accession>A0A7C8Q4Q2</accession>
<feature type="region of interest" description="Disordered" evidence="1">
    <location>
        <begin position="71"/>
        <end position="162"/>
    </location>
</feature>
<dbReference type="Proteomes" id="UP000479691">
    <property type="component" value="Unassembled WGS sequence"/>
</dbReference>
<proteinExistence type="predicted"/>
<dbReference type="AlphaFoldDB" id="A0A7C8Q4Q2"/>
<dbReference type="EMBL" id="WIPF01000002">
    <property type="protein sequence ID" value="KAF3232060.1"/>
    <property type="molecule type" value="Genomic_DNA"/>
</dbReference>
<evidence type="ECO:0000313" key="3">
    <source>
        <dbReference type="EMBL" id="KAF3227136.1"/>
    </source>
</evidence>
<evidence type="ECO:0000313" key="4">
    <source>
        <dbReference type="EMBL" id="KAF3232060.1"/>
    </source>
</evidence>
<dbReference type="EMBL" id="JAABOE010000001">
    <property type="protein sequence ID" value="KAF3192632.1"/>
    <property type="molecule type" value="Genomic_DNA"/>
</dbReference>